<keyword evidence="1" id="KW-1133">Transmembrane helix</keyword>
<dbReference type="EMBL" id="JBHSAV010000094">
    <property type="protein sequence ID" value="MFC3978371.1"/>
    <property type="molecule type" value="Genomic_DNA"/>
</dbReference>
<evidence type="ECO:0000256" key="1">
    <source>
        <dbReference type="SAM" id="Phobius"/>
    </source>
</evidence>
<accession>A0ABV8ERL6</accession>
<protein>
    <recommendedName>
        <fullName evidence="4">FixH protein</fullName>
    </recommendedName>
</protein>
<name>A0ABV8ERL6_9BACT</name>
<dbReference type="RefSeq" id="WP_241295032.1">
    <property type="nucleotide sequence ID" value="NZ_JAKZGR010000008.1"/>
</dbReference>
<reference evidence="3" key="1">
    <citation type="journal article" date="2019" name="Int. J. Syst. Evol. Microbiol.">
        <title>The Global Catalogue of Microorganisms (GCM) 10K type strain sequencing project: providing services to taxonomists for standard genome sequencing and annotation.</title>
        <authorList>
            <consortium name="The Broad Institute Genomics Platform"/>
            <consortium name="The Broad Institute Genome Sequencing Center for Infectious Disease"/>
            <person name="Wu L."/>
            <person name="Ma J."/>
        </authorList>
    </citation>
    <scope>NUCLEOTIDE SEQUENCE [LARGE SCALE GENOMIC DNA]</scope>
    <source>
        <strain evidence="3">CECT 8551</strain>
    </source>
</reference>
<evidence type="ECO:0000313" key="3">
    <source>
        <dbReference type="Proteomes" id="UP001595766"/>
    </source>
</evidence>
<feature type="transmembrane region" description="Helical" evidence="1">
    <location>
        <begin position="21"/>
        <end position="39"/>
    </location>
</feature>
<evidence type="ECO:0000313" key="2">
    <source>
        <dbReference type="EMBL" id="MFC3978371.1"/>
    </source>
</evidence>
<proteinExistence type="predicted"/>
<sequence length="186" mass="21480">MKKTQAKPKLFSSDFWDVNKILSISAIFISFMTFLVLIYQTKILREQQLLSSMPYIDISNRGSYTPNFKIILTNQGIGPAVLEEVNIFFEGKKTSFIDLVPFVFEKSDTIQNLEHLLHSNIYPGRLIPAGEIIPIFEVIDDLNESIILKSEMDQLYVAGLEWEIIYSSVYKEKWRITHKSLAPEKL</sequence>
<organism evidence="2 3">
    <name type="scientific">Belliella kenyensis</name>
    <dbReference type="NCBI Taxonomy" id="1472724"/>
    <lineage>
        <taxon>Bacteria</taxon>
        <taxon>Pseudomonadati</taxon>
        <taxon>Bacteroidota</taxon>
        <taxon>Cytophagia</taxon>
        <taxon>Cytophagales</taxon>
        <taxon>Cyclobacteriaceae</taxon>
        <taxon>Belliella</taxon>
    </lineage>
</organism>
<keyword evidence="1" id="KW-0472">Membrane</keyword>
<keyword evidence="3" id="KW-1185">Reference proteome</keyword>
<keyword evidence="1" id="KW-0812">Transmembrane</keyword>
<comment type="caution">
    <text evidence="2">The sequence shown here is derived from an EMBL/GenBank/DDBJ whole genome shotgun (WGS) entry which is preliminary data.</text>
</comment>
<evidence type="ECO:0008006" key="4">
    <source>
        <dbReference type="Google" id="ProtNLM"/>
    </source>
</evidence>
<gene>
    <name evidence="2" type="ORF">ACFOUP_18455</name>
</gene>
<dbReference type="Proteomes" id="UP001595766">
    <property type="component" value="Unassembled WGS sequence"/>
</dbReference>